<dbReference type="Proteomes" id="UP000012101">
    <property type="component" value="Unassembled WGS sequence"/>
</dbReference>
<gene>
    <name evidence="1" type="ORF">LEP1GSC038_4294</name>
</gene>
<comment type="caution">
    <text evidence="1">The sequence shown here is derived from an EMBL/GenBank/DDBJ whole genome shotgun (WGS) entry which is preliminary data.</text>
</comment>
<sequence length="42" mass="4864">MDTIEKDGASSIRLTPTNPNVFVIQPQFDRVGKFQTVWRPSW</sequence>
<evidence type="ECO:0000313" key="1">
    <source>
        <dbReference type="EMBL" id="EMM71942.1"/>
    </source>
</evidence>
<reference evidence="1 2" key="1">
    <citation type="submission" date="2013-01" db="EMBL/GenBank/DDBJ databases">
        <authorList>
            <person name="Harkins D.M."/>
            <person name="Durkin A.S."/>
            <person name="Brinkac L.M."/>
            <person name="Haft D.H."/>
            <person name="Selengut J.D."/>
            <person name="Sanka R."/>
            <person name="DePew J."/>
            <person name="Purushe J."/>
            <person name="Hospenthal D.R."/>
            <person name="Murray C.K."/>
            <person name="Pimentel G."/>
            <person name="Wasfy M."/>
            <person name="Vinetz J.M."/>
            <person name="Sutton G.G."/>
            <person name="Nierman W.C."/>
            <person name="Fouts D.E."/>
        </authorList>
    </citation>
    <scope>NUCLEOTIDE SEQUENCE [LARGE SCALE GENOMIC DNA]</scope>
    <source>
        <strain evidence="1 2">2006001855</strain>
    </source>
</reference>
<organism evidence="1 2">
    <name type="scientific">Leptospira weilii str. 2006001855</name>
    <dbReference type="NCBI Taxonomy" id="996804"/>
    <lineage>
        <taxon>Bacteria</taxon>
        <taxon>Pseudomonadati</taxon>
        <taxon>Spirochaetota</taxon>
        <taxon>Spirochaetia</taxon>
        <taxon>Leptospirales</taxon>
        <taxon>Leptospiraceae</taxon>
        <taxon>Leptospira</taxon>
    </lineage>
</organism>
<proteinExistence type="predicted"/>
<dbReference type="EMBL" id="AFJM02000043">
    <property type="protein sequence ID" value="EMM71942.1"/>
    <property type="molecule type" value="Genomic_DNA"/>
</dbReference>
<name>M6FLB0_9LEPT</name>
<protein>
    <submittedName>
        <fullName evidence="1">Uncharacterized protein</fullName>
    </submittedName>
</protein>
<accession>M6FLB0</accession>
<evidence type="ECO:0000313" key="2">
    <source>
        <dbReference type="Proteomes" id="UP000012101"/>
    </source>
</evidence>
<dbReference type="AlphaFoldDB" id="M6FLB0"/>